<dbReference type="InterPro" id="IPR013149">
    <property type="entry name" value="ADH-like_C"/>
</dbReference>
<gene>
    <name evidence="8" type="ORF">ABFY20_02515</name>
</gene>
<dbReference type="InterPro" id="IPR013154">
    <property type="entry name" value="ADH-like_N"/>
</dbReference>
<evidence type="ECO:0000256" key="5">
    <source>
        <dbReference type="RuleBase" id="RU361277"/>
    </source>
</evidence>
<dbReference type="PROSITE" id="PS00059">
    <property type="entry name" value="ADH_ZINC"/>
    <property type="match status" value="1"/>
</dbReference>
<dbReference type="SUPFAM" id="SSF51735">
    <property type="entry name" value="NAD(P)-binding Rossmann-fold domains"/>
    <property type="match status" value="1"/>
</dbReference>
<evidence type="ECO:0000313" key="8">
    <source>
        <dbReference type="EMBL" id="XDI05991.1"/>
    </source>
</evidence>
<dbReference type="RefSeq" id="WP_368498380.1">
    <property type="nucleotide sequence ID" value="NZ_CP162511.1"/>
</dbReference>
<dbReference type="SUPFAM" id="SSF50129">
    <property type="entry name" value="GroES-like"/>
    <property type="match status" value="1"/>
</dbReference>
<dbReference type="PANTHER" id="PTHR43401">
    <property type="entry name" value="L-THREONINE 3-DEHYDROGENASE"/>
    <property type="match status" value="1"/>
</dbReference>
<dbReference type="InterPro" id="IPR002328">
    <property type="entry name" value="ADH_Zn_CS"/>
</dbReference>
<evidence type="ECO:0000256" key="1">
    <source>
        <dbReference type="ARBA" id="ARBA00001947"/>
    </source>
</evidence>
<dbReference type="GO" id="GO:0008270">
    <property type="term" value="F:zinc ion binding"/>
    <property type="evidence" value="ECO:0007669"/>
    <property type="project" value="InterPro"/>
</dbReference>
<accession>A0AB39BIL3</accession>
<keyword evidence="4" id="KW-0560">Oxidoreductase</keyword>
<dbReference type="GO" id="GO:0016491">
    <property type="term" value="F:oxidoreductase activity"/>
    <property type="evidence" value="ECO:0007669"/>
    <property type="project" value="UniProtKB-KW"/>
</dbReference>
<dbReference type="Gene3D" id="3.90.180.10">
    <property type="entry name" value="Medium-chain alcohol dehydrogenases, catalytic domain"/>
    <property type="match status" value="1"/>
</dbReference>
<dbReference type="AlphaFoldDB" id="A0AB39BIL3"/>
<evidence type="ECO:0000259" key="7">
    <source>
        <dbReference type="Pfam" id="PF08240"/>
    </source>
</evidence>
<dbReference type="InterPro" id="IPR036291">
    <property type="entry name" value="NAD(P)-bd_dom_sf"/>
</dbReference>
<dbReference type="InterPro" id="IPR011032">
    <property type="entry name" value="GroES-like_sf"/>
</dbReference>
<dbReference type="PANTHER" id="PTHR43401:SF2">
    <property type="entry name" value="L-THREONINE 3-DEHYDROGENASE"/>
    <property type="match status" value="1"/>
</dbReference>
<name>A0AB39BIL3_9MICO</name>
<feature type="domain" description="Alcohol dehydrogenase-like N-terminal" evidence="7">
    <location>
        <begin position="29"/>
        <end position="148"/>
    </location>
</feature>
<evidence type="ECO:0000256" key="4">
    <source>
        <dbReference type="ARBA" id="ARBA00023002"/>
    </source>
</evidence>
<dbReference type="Pfam" id="PF00107">
    <property type="entry name" value="ADH_zinc_N"/>
    <property type="match status" value="1"/>
</dbReference>
<dbReference type="Gene3D" id="3.40.50.720">
    <property type="entry name" value="NAD(P)-binding Rossmann-like Domain"/>
    <property type="match status" value="1"/>
</dbReference>
<comment type="similarity">
    <text evidence="5">Belongs to the zinc-containing alcohol dehydrogenase family.</text>
</comment>
<reference evidence="8" key="1">
    <citation type="submission" date="2024-05" db="EMBL/GenBank/DDBJ databases">
        <title>Herbiconiux sp. A18JL235.</title>
        <authorList>
            <person name="Zhang G."/>
        </authorList>
    </citation>
    <scope>NUCLEOTIDE SEQUENCE</scope>
    <source>
        <strain evidence="8">A18JL235</strain>
    </source>
</reference>
<dbReference type="EMBL" id="CP162511">
    <property type="protein sequence ID" value="XDI05991.1"/>
    <property type="molecule type" value="Genomic_DNA"/>
</dbReference>
<organism evidence="8">
    <name type="scientific">Herbiconiux sp. A18JL235</name>
    <dbReference type="NCBI Taxonomy" id="3152363"/>
    <lineage>
        <taxon>Bacteria</taxon>
        <taxon>Bacillati</taxon>
        <taxon>Actinomycetota</taxon>
        <taxon>Actinomycetes</taxon>
        <taxon>Micrococcales</taxon>
        <taxon>Microbacteriaceae</taxon>
        <taxon>Herbiconiux</taxon>
    </lineage>
</organism>
<protein>
    <submittedName>
        <fullName evidence="8">Zinc-binding dehydrogenase</fullName>
    </submittedName>
</protein>
<comment type="cofactor">
    <cofactor evidence="1 5">
        <name>Zn(2+)</name>
        <dbReference type="ChEBI" id="CHEBI:29105"/>
    </cofactor>
</comment>
<proteinExistence type="inferred from homology"/>
<dbReference type="Pfam" id="PF08240">
    <property type="entry name" value="ADH_N"/>
    <property type="match status" value="1"/>
</dbReference>
<dbReference type="InterPro" id="IPR050129">
    <property type="entry name" value="Zn_alcohol_dh"/>
</dbReference>
<evidence type="ECO:0000256" key="2">
    <source>
        <dbReference type="ARBA" id="ARBA00022723"/>
    </source>
</evidence>
<evidence type="ECO:0000256" key="3">
    <source>
        <dbReference type="ARBA" id="ARBA00022833"/>
    </source>
</evidence>
<keyword evidence="2 5" id="KW-0479">Metal-binding</keyword>
<feature type="domain" description="Alcohol dehydrogenase-like C-terminal" evidence="6">
    <location>
        <begin position="189"/>
        <end position="319"/>
    </location>
</feature>
<evidence type="ECO:0000259" key="6">
    <source>
        <dbReference type="Pfam" id="PF00107"/>
    </source>
</evidence>
<keyword evidence="3 5" id="KW-0862">Zinc</keyword>
<sequence length="382" mass="39806">MTIPETMRAAVYHGRRDLRFEEVPVPSPGPGELLIEVGTVGVCGSDVGEWAHGPHQHPVDTPHPATGHHGPIIPGHEFSGVVVALGEGVDERWLGSSIASCGSVACGRCPACLRGETNLCRSYAGVGLHRDGALAGYVTAPIECCLALEETGLSLDEAALVQPMSIAVHNVTRAGDVDGQTVLLQGVGGIGAFLVCALVDAGARVVASDMDAERLAIARQLGAHETVLVTGEAAADRELIAAAVGGAELRVVFEVSGSRPGVLAALDLAPRGSRIVLVGIQKAPVEIDLARFTLDEKTLIGTNALVRESDFPRALELVASRRDWGVIAPRVVPLDEVIDEALLPMSEGRPRAIKTLIDPRGAVARPLLGRSQPDAFSPAVAN</sequence>